<dbReference type="RefSeq" id="WP_145028648.1">
    <property type="nucleotide sequence ID" value="NZ_CP036271.1"/>
</dbReference>
<protein>
    <submittedName>
        <fullName evidence="5">Planctomycete cytochrome C</fullName>
    </submittedName>
</protein>
<dbReference type="Proteomes" id="UP000315700">
    <property type="component" value="Chromosome"/>
</dbReference>
<evidence type="ECO:0000313" key="5">
    <source>
        <dbReference type="EMBL" id="QDT53436.1"/>
    </source>
</evidence>
<organism evidence="5 6">
    <name type="scientific">Caulifigura coniformis</name>
    <dbReference type="NCBI Taxonomy" id="2527983"/>
    <lineage>
        <taxon>Bacteria</taxon>
        <taxon>Pseudomonadati</taxon>
        <taxon>Planctomycetota</taxon>
        <taxon>Planctomycetia</taxon>
        <taxon>Planctomycetales</taxon>
        <taxon>Planctomycetaceae</taxon>
        <taxon>Caulifigura</taxon>
    </lineage>
</organism>
<accession>A0A517SBH4</accession>
<dbReference type="AlphaFoldDB" id="A0A517SBH4"/>
<dbReference type="InterPro" id="IPR011429">
    <property type="entry name" value="Cyt_c_Planctomycete-type"/>
</dbReference>
<dbReference type="PANTHER" id="PTHR35889">
    <property type="entry name" value="CYCLOINULO-OLIGOSACCHARIDE FRUCTANOTRANSFERASE-RELATED"/>
    <property type="match status" value="1"/>
</dbReference>
<dbReference type="GO" id="GO:0046872">
    <property type="term" value="F:metal ion binding"/>
    <property type="evidence" value="ECO:0007669"/>
    <property type="project" value="UniProtKB-KW"/>
</dbReference>
<dbReference type="Pfam" id="PF07635">
    <property type="entry name" value="PSCyt1"/>
    <property type="match status" value="2"/>
</dbReference>
<dbReference type="EMBL" id="CP036271">
    <property type="protein sequence ID" value="QDT53436.1"/>
    <property type="molecule type" value="Genomic_DNA"/>
</dbReference>
<keyword evidence="3" id="KW-0349">Heme</keyword>
<evidence type="ECO:0000259" key="4">
    <source>
        <dbReference type="PROSITE" id="PS51007"/>
    </source>
</evidence>
<keyword evidence="1 3" id="KW-0479">Metal-binding</keyword>
<dbReference type="OrthoDB" id="9809746at2"/>
<reference evidence="5 6" key="1">
    <citation type="submission" date="2019-02" db="EMBL/GenBank/DDBJ databases">
        <title>Deep-cultivation of Planctomycetes and their phenomic and genomic characterization uncovers novel biology.</title>
        <authorList>
            <person name="Wiegand S."/>
            <person name="Jogler M."/>
            <person name="Boedeker C."/>
            <person name="Pinto D."/>
            <person name="Vollmers J."/>
            <person name="Rivas-Marin E."/>
            <person name="Kohn T."/>
            <person name="Peeters S.H."/>
            <person name="Heuer A."/>
            <person name="Rast P."/>
            <person name="Oberbeckmann S."/>
            <person name="Bunk B."/>
            <person name="Jeske O."/>
            <person name="Meyerdierks A."/>
            <person name="Storesund J.E."/>
            <person name="Kallscheuer N."/>
            <person name="Luecker S."/>
            <person name="Lage O.M."/>
            <person name="Pohl T."/>
            <person name="Merkel B.J."/>
            <person name="Hornburger P."/>
            <person name="Mueller R.-W."/>
            <person name="Bruemmer F."/>
            <person name="Labrenz M."/>
            <person name="Spormann A.M."/>
            <person name="Op den Camp H."/>
            <person name="Overmann J."/>
            <person name="Amann R."/>
            <person name="Jetten M.S.M."/>
            <person name="Mascher T."/>
            <person name="Medema M.H."/>
            <person name="Devos D.P."/>
            <person name="Kaster A.-K."/>
            <person name="Ovreas L."/>
            <person name="Rohde M."/>
            <person name="Galperin M.Y."/>
            <person name="Jogler C."/>
        </authorList>
    </citation>
    <scope>NUCLEOTIDE SEQUENCE [LARGE SCALE GENOMIC DNA]</scope>
    <source>
        <strain evidence="5 6">Pan44</strain>
    </source>
</reference>
<dbReference type="InParanoid" id="A0A517SBH4"/>
<dbReference type="PANTHER" id="PTHR35889:SF3">
    <property type="entry name" value="F-BOX DOMAIN-CONTAINING PROTEIN"/>
    <property type="match status" value="1"/>
</dbReference>
<evidence type="ECO:0000256" key="1">
    <source>
        <dbReference type="ARBA" id="ARBA00022723"/>
    </source>
</evidence>
<sequence>MPAPRSLRPLGLAILTLALLAGVPVKGELTKENRAEIADVTRSLGPVSAHVRKKEFDEAEKLISAAEEKLAAIATAAAVKEDDRVFNPARIAIQKAKNTLSLARDKASGKKPEKPKPVSFALEVAPIVSARCLGCHGQNNPRANLRLDTFASWRRGGRSGPILAPGNPRGSLLIGRITTNNEQARMPQGEEALPADEINIIALWITQGARFDGHSETATLDEVSSNVALRNFDYPRPKGTETVSFTRDIAPFMANLCGGCHSAQRKSGGLSLVSYFDLMQGGESGEVIIPGDKDKSRLFRLVGGLENPRMPANQSRITRKNYDDLKKWFEEGNTFDGENPRTPLRTYVRSDEEMAREKFAKMTPEERKKMREDRTAELWKKALPKETMNKVEDAEFLVVGNVSPERLAEVQKWATSQLDSLRKGFRAGESPVWKGRLTIFVIKDRFGYDEFNLTNNNRQAPRELSGHSVVTANDEDAYLCLQDVGDSASATAPGLHVGVIDHLTGAFLKRGGASVPEWLARGMGLAMAFKEHPSNSYLQDLPSEAYTVAGSVPSPEDIFEDGSFSPATLPSVGFSLVEFLVNAGGPQRFAQFVGSVREGGSLADAAKAAYSTDLTTLARQYFATKKKR</sequence>
<name>A0A517SBH4_9PLAN</name>
<keyword evidence="2 3" id="KW-0408">Iron</keyword>
<dbReference type="GO" id="GO:0020037">
    <property type="term" value="F:heme binding"/>
    <property type="evidence" value="ECO:0007669"/>
    <property type="project" value="InterPro"/>
</dbReference>
<dbReference type="GO" id="GO:0009055">
    <property type="term" value="F:electron transfer activity"/>
    <property type="evidence" value="ECO:0007669"/>
    <property type="project" value="InterPro"/>
</dbReference>
<gene>
    <name evidence="5" type="ORF">Pan44_14530</name>
</gene>
<dbReference type="InterPro" id="IPR009056">
    <property type="entry name" value="Cyt_c-like_dom"/>
</dbReference>
<evidence type="ECO:0000256" key="3">
    <source>
        <dbReference type="PROSITE-ProRule" id="PRU00433"/>
    </source>
</evidence>
<feature type="domain" description="Cytochrome c" evidence="4">
    <location>
        <begin position="104"/>
        <end position="209"/>
    </location>
</feature>
<dbReference type="PROSITE" id="PS51007">
    <property type="entry name" value="CYTC"/>
    <property type="match status" value="1"/>
</dbReference>
<keyword evidence="6" id="KW-1185">Reference proteome</keyword>
<evidence type="ECO:0000256" key="2">
    <source>
        <dbReference type="ARBA" id="ARBA00023004"/>
    </source>
</evidence>
<evidence type="ECO:0000313" key="6">
    <source>
        <dbReference type="Proteomes" id="UP000315700"/>
    </source>
</evidence>
<dbReference type="KEGG" id="ccos:Pan44_14530"/>
<proteinExistence type="predicted"/>